<keyword evidence="2" id="KW-1133">Transmembrane helix</keyword>
<keyword evidence="5" id="KW-1185">Reference proteome</keyword>
<comment type="caution">
    <text evidence="4">The sequence shown here is derived from an EMBL/GenBank/DDBJ whole genome shotgun (WGS) entry which is preliminary data.</text>
</comment>
<dbReference type="EMBL" id="JAFMPY010000048">
    <property type="protein sequence ID" value="MBO0906524.1"/>
    <property type="molecule type" value="Genomic_DNA"/>
</dbReference>
<evidence type="ECO:0000313" key="4">
    <source>
        <dbReference type="EMBL" id="MBO0906524.1"/>
    </source>
</evidence>
<protein>
    <submittedName>
        <fullName evidence="4">DUF4041 domain-containing protein</fullName>
    </submittedName>
</protein>
<evidence type="ECO:0000259" key="3">
    <source>
        <dbReference type="SMART" id="SM00974"/>
    </source>
</evidence>
<name>A0ABS3JA24_9HYPH</name>
<dbReference type="Pfam" id="PF10544">
    <property type="entry name" value="T5orf172"/>
    <property type="match status" value="1"/>
</dbReference>
<organism evidence="4 5">
    <name type="scientific">Jiella sonneratiae</name>
    <dbReference type="NCBI Taxonomy" id="2816856"/>
    <lineage>
        <taxon>Bacteria</taxon>
        <taxon>Pseudomonadati</taxon>
        <taxon>Pseudomonadota</taxon>
        <taxon>Alphaproteobacteria</taxon>
        <taxon>Hyphomicrobiales</taxon>
        <taxon>Aurantimonadaceae</taxon>
        <taxon>Jiella</taxon>
    </lineage>
</organism>
<dbReference type="Pfam" id="PF13250">
    <property type="entry name" value="SNIPE"/>
    <property type="match status" value="1"/>
</dbReference>
<dbReference type="SMART" id="SM00974">
    <property type="entry name" value="T5orf172"/>
    <property type="match status" value="1"/>
</dbReference>
<keyword evidence="2" id="KW-0472">Membrane</keyword>
<dbReference type="RefSeq" id="WP_207353150.1">
    <property type="nucleotide sequence ID" value="NZ_JAFMPY010000048.1"/>
</dbReference>
<dbReference type="InterPro" id="IPR018306">
    <property type="entry name" value="Phage_T5_Orf172_DNA-bd"/>
</dbReference>
<evidence type="ECO:0000256" key="1">
    <source>
        <dbReference type="SAM" id="Coils"/>
    </source>
</evidence>
<feature type="coiled-coil region" evidence="1">
    <location>
        <begin position="248"/>
        <end position="296"/>
    </location>
</feature>
<feature type="transmembrane region" description="Helical" evidence="2">
    <location>
        <begin position="6"/>
        <end position="25"/>
    </location>
</feature>
<feature type="domain" description="Bacteriophage T5 Orf172 DNA-binding" evidence="3">
    <location>
        <begin position="346"/>
        <end position="429"/>
    </location>
</feature>
<gene>
    <name evidence="4" type="ORF">J1C47_22995</name>
</gene>
<evidence type="ECO:0000313" key="5">
    <source>
        <dbReference type="Proteomes" id="UP000664288"/>
    </source>
</evidence>
<reference evidence="4 5" key="1">
    <citation type="submission" date="2021-03" db="EMBL/GenBank/DDBJ databases">
        <title>Whole genome sequence of Jiella sp. MQZ13P-4.</title>
        <authorList>
            <person name="Tuo L."/>
        </authorList>
    </citation>
    <scope>NUCLEOTIDE SEQUENCE [LARGE SCALE GENOMIC DNA]</scope>
    <source>
        <strain evidence="4 5">MQZ13P-4</strain>
    </source>
</reference>
<evidence type="ECO:0000256" key="2">
    <source>
        <dbReference type="SAM" id="Phobius"/>
    </source>
</evidence>
<proteinExistence type="predicted"/>
<keyword evidence="1" id="KW-0175">Coiled coil</keyword>
<dbReference type="Proteomes" id="UP000664288">
    <property type="component" value="Unassembled WGS sequence"/>
</dbReference>
<sequence length="470" mass="53446">MHPYLSFAAISLLVLSPFFLAGWVFTWSRLRRARKETASAAALIRDRYGPIVSQEEEVDRLKAVAAGEAAKLDDFRRDAAKERATITSSIEDVRRAFAEKRELYGRLEKEIAIYDERLAFAELGIYEPHFDFGDSEAFKEAIRQVRARQKQMVSDKRAAVCHTSWTVGDSQAQGKTMVNRQIRLTLRAFNNECEAAIANVRWNNISAMERRILAAQKAIDKENTSMHIELTPDYVDLRLNELRLTHEYRERQKAEKEERAEMARAEREEKKLVADAERAEREEQKYLDLLAKARREAEGKDSEALWQKIAMLETDLAAAHAASERARAMAELTSSGYVYIVSNAGSFGDDVVKIGLTRRLDPDDRVRELGDASVPFAFDTHAMIYSDAAPALEGALHREFADRRINAVNMRKEFFRVGLAEVEEAVARLAPDASFFKDREAQEWHETLARRNAALLELQAHQGDLLPDAI</sequence>
<accession>A0ABS3JA24</accession>
<keyword evidence="2" id="KW-0812">Transmembrane</keyword>
<dbReference type="InterPro" id="IPR025280">
    <property type="entry name" value="SNIPE"/>
</dbReference>